<dbReference type="CTD" id="13218429"/>
<proteinExistence type="predicted"/>
<dbReference type="InParanoid" id="E0R7L9"/>
<dbReference type="WormBase" id="Y39B6A.69">
    <property type="protein sequence ID" value="CE45339"/>
    <property type="gene ID" value="WBGene00195240"/>
</dbReference>
<dbReference type="PaxDb" id="6239-Y39B6A.69"/>
<dbReference type="Bgee" id="WBGene00195240">
    <property type="expression patterns" value="Expressed in pharyngeal muscle cell (C elegans) and 1 other cell type or tissue"/>
</dbReference>
<name>E0R7L9_CAEEL</name>
<keyword evidence="2" id="KW-1185">Reference proteome</keyword>
<evidence type="ECO:0000313" key="2">
    <source>
        <dbReference type="Proteomes" id="UP000001940"/>
    </source>
</evidence>
<reference evidence="1 2" key="1">
    <citation type="journal article" date="1998" name="Science">
        <title>Genome sequence of the nematode C. elegans: a platform for investigating biology.</title>
        <authorList>
            <consortium name="The C. elegans sequencing consortium"/>
            <person name="Sulson J.E."/>
            <person name="Waterston R."/>
        </authorList>
    </citation>
    <scope>NUCLEOTIDE SEQUENCE [LARGE SCALE GENOMIC DNA]</scope>
    <source>
        <strain evidence="1 2">Bristol N2</strain>
    </source>
</reference>
<dbReference type="AGR" id="WB:WBGene00195240"/>
<dbReference type="HOGENOM" id="CLU_3144251_0_0_1"/>
<dbReference type="SMR" id="E0R7L9"/>
<sequence length="49" mass="5779">MHQLVQQDEKKTPFYQTSAADKFKVNFNTKKIQKIGQERDDNYLCVTSL</sequence>
<accession>E0R7L9</accession>
<dbReference type="KEGG" id="cel:CELE_Y39B6A.69"/>
<gene>
    <name evidence="1" type="ORF">CELE_Y39B6A.69</name>
    <name evidence="1 3" type="ORF">Y39B6A.69</name>
</gene>
<dbReference type="EMBL" id="BX284605">
    <property type="protein sequence ID" value="CBW48581.1"/>
    <property type="molecule type" value="Genomic_DNA"/>
</dbReference>
<dbReference type="AlphaFoldDB" id="E0R7L9"/>
<evidence type="ECO:0000313" key="1">
    <source>
        <dbReference type="EMBL" id="CBW48581.1"/>
    </source>
</evidence>
<dbReference type="RefSeq" id="NP_001256843.1">
    <property type="nucleotide sequence ID" value="NM_001269914.1"/>
</dbReference>
<protein>
    <submittedName>
        <fullName evidence="1">Uncharacterized protein</fullName>
    </submittedName>
</protein>
<dbReference type="GeneID" id="13218429"/>
<dbReference type="Proteomes" id="UP000001940">
    <property type="component" value="Chromosome V"/>
</dbReference>
<evidence type="ECO:0000313" key="3">
    <source>
        <dbReference type="WormBase" id="Y39B6A.69"/>
    </source>
</evidence>
<organism evidence="1 2">
    <name type="scientific">Caenorhabditis elegans</name>
    <dbReference type="NCBI Taxonomy" id="6239"/>
    <lineage>
        <taxon>Eukaryota</taxon>
        <taxon>Metazoa</taxon>
        <taxon>Ecdysozoa</taxon>
        <taxon>Nematoda</taxon>
        <taxon>Chromadorea</taxon>
        <taxon>Rhabditida</taxon>
        <taxon>Rhabditina</taxon>
        <taxon>Rhabditomorpha</taxon>
        <taxon>Rhabditoidea</taxon>
        <taxon>Rhabditidae</taxon>
        <taxon>Peloderinae</taxon>
        <taxon>Caenorhabditis</taxon>
    </lineage>
</organism>